<dbReference type="STRING" id="523841.HFX_0451"/>
<dbReference type="HOGENOM" id="CLU_3003048_0_0_2"/>
<reference evidence="1 2" key="1">
    <citation type="journal article" date="2012" name="J. Bacteriol.">
        <title>Complete genome sequence of the metabolically versatile halophilic archaeon Haloferax mediterranei, a poly(3-hydroxybutyrate-co-3-hydroxyvalerate) producer.</title>
        <authorList>
            <person name="Han J."/>
            <person name="Zhang F."/>
            <person name="Hou J."/>
            <person name="Liu X."/>
            <person name="Li M."/>
            <person name="Liu H."/>
            <person name="Cai L."/>
            <person name="Zhang B."/>
            <person name="Chen Y."/>
            <person name="Zhou J."/>
            <person name="Hu S."/>
            <person name="Xiang H."/>
        </authorList>
    </citation>
    <scope>NUCLEOTIDE SEQUENCE [LARGE SCALE GENOMIC DNA]</scope>
    <source>
        <strain evidence="2">ATCC 33500 / DSM 1411 / JCM 8866 / NBRC 14739 / NCIMB 2177 / R-4</strain>
    </source>
</reference>
<dbReference type="Proteomes" id="UP000006469">
    <property type="component" value="Chromosome"/>
</dbReference>
<proteinExistence type="predicted"/>
<protein>
    <submittedName>
        <fullName evidence="1">Uncharacterized protein</fullName>
    </submittedName>
</protein>
<evidence type="ECO:0000313" key="2">
    <source>
        <dbReference type="Proteomes" id="UP000006469"/>
    </source>
</evidence>
<accession>I3R1S7</accession>
<evidence type="ECO:0000313" key="1">
    <source>
        <dbReference type="EMBL" id="AFK18187.1"/>
    </source>
</evidence>
<sequence length="56" mass="6134">MDSVRCHGESRFAGHACVCALAGVYPPEMKLITGWFREERGLAIETLSGVYLNHPG</sequence>
<gene>
    <name evidence="1" type="ordered locus">HFX_0451</name>
</gene>
<dbReference type="AlphaFoldDB" id="I3R1S7"/>
<dbReference type="EMBL" id="CP001868">
    <property type="protein sequence ID" value="AFK18187.1"/>
    <property type="molecule type" value="Genomic_DNA"/>
</dbReference>
<name>I3R1S7_HALMT</name>
<dbReference type="KEGG" id="hme:HFX_0451"/>
<organism evidence="1 2">
    <name type="scientific">Haloferax mediterranei (strain ATCC 33500 / DSM 1411 / JCM 8866 / NBRC 14739 / NCIMB 2177 / R-4)</name>
    <name type="common">Halobacterium mediterranei</name>
    <dbReference type="NCBI Taxonomy" id="523841"/>
    <lineage>
        <taxon>Archaea</taxon>
        <taxon>Methanobacteriati</taxon>
        <taxon>Methanobacteriota</taxon>
        <taxon>Stenosarchaea group</taxon>
        <taxon>Halobacteria</taxon>
        <taxon>Halobacteriales</taxon>
        <taxon>Haloferacaceae</taxon>
        <taxon>Haloferax</taxon>
    </lineage>
</organism>